<keyword evidence="6" id="KW-1133">Transmembrane helix</keyword>
<dbReference type="EMBL" id="JBEPLN010000005">
    <property type="protein sequence ID" value="MET3633858.1"/>
    <property type="molecule type" value="Genomic_DNA"/>
</dbReference>
<feature type="region of interest" description="Disordered" evidence="5">
    <location>
        <begin position="362"/>
        <end position="409"/>
    </location>
</feature>
<feature type="chain" id="PRO_5047497773" evidence="7">
    <location>
        <begin position="28"/>
        <end position="459"/>
    </location>
</feature>
<evidence type="ECO:0000313" key="9">
    <source>
        <dbReference type="EMBL" id="MET3633858.1"/>
    </source>
</evidence>
<dbReference type="InterPro" id="IPR019931">
    <property type="entry name" value="LPXTG_anchor"/>
</dbReference>
<evidence type="ECO:0000256" key="5">
    <source>
        <dbReference type="SAM" id="MobiDB-lite"/>
    </source>
</evidence>
<evidence type="ECO:0000313" key="10">
    <source>
        <dbReference type="Proteomes" id="UP001549037"/>
    </source>
</evidence>
<feature type="transmembrane region" description="Helical" evidence="6">
    <location>
        <begin position="435"/>
        <end position="454"/>
    </location>
</feature>
<evidence type="ECO:0000256" key="2">
    <source>
        <dbReference type="ARBA" id="ARBA00022525"/>
    </source>
</evidence>
<keyword evidence="6" id="KW-0812">Transmembrane</keyword>
<organism evidence="9 10">
    <name type="scientific">Streptococcus porcorum</name>
    <dbReference type="NCBI Taxonomy" id="701526"/>
    <lineage>
        <taxon>Bacteria</taxon>
        <taxon>Bacillati</taxon>
        <taxon>Bacillota</taxon>
        <taxon>Bacilli</taxon>
        <taxon>Lactobacillales</taxon>
        <taxon>Streptococcaceae</taxon>
        <taxon>Streptococcus</taxon>
    </lineage>
</organism>
<accession>A0ABV2JF54</accession>
<keyword evidence="6" id="KW-0472">Membrane</keyword>
<feature type="signal peptide" evidence="7">
    <location>
        <begin position="1"/>
        <end position="27"/>
    </location>
</feature>
<keyword evidence="2" id="KW-0964">Secreted</keyword>
<keyword evidence="3 7" id="KW-0732">Signal</keyword>
<gene>
    <name evidence="9" type="ORF">ABID28_000492</name>
</gene>
<evidence type="ECO:0000256" key="6">
    <source>
        <dbReference type="SAM" id="Phobius"/>
    </source>
</evidence>
<feature type="domain" description="Gram-positive cocci surface proteins LPxTG" evidence="8">
    <location>
        <begin position="424"/>
        <end position="453"/>
    </location>
</feature>
<comment type="caution">
    <text evidence="9">The sequence shown here is derived from an EMBL/GenBank/DDBJ whole genome shotgun (WGS) entry which is preliminary data.</text>
</comment>
<dbReference type="Pfam" id="PF00746">
    <property type="entry name" value="Gram_pos_anchor"/>
    <property type="match status" value="1"/>
</dbReference>
<feature type="compositionally biased region" description="Low complexity" evidence="5">
    <location>
        <begin position="367"/>
        <end position="405"/>
    </location>
</feature>
<evidence type="ECO:0000256" key="3">
    <source>
        <dbReference type="ARBA" id="ARBA00022729"/>
    </source>
</evidence>
<name>A0ABV2JF54_9STRE</name>
<dbReference type="RefSeq" id="WP_354367770.1">
    <property type="nucleotide sequence ID" value="NZ_JBEPLN010000005.1"/>
</dbReference>
<sequence length="459" mass="47930">MKSKKFLFTSAATLALLSSGISVPTFAEEAATNTTSPSTTQPSQVKSSISVSLTETTTGNKIRVTGSVDSLPTPVINFAADIIDVNTGKIADTQGPVFLTLRNNQTSNHDDLYIGSLPDGTYKVVLYNEFDWESTTTDGVTYWYTGESATFQVKNGRYAAPGTTPSSSTTETETSTGAPASETETSTSASASETETSTSAPASETETSTSASASETETSTSTSASETETSTSTSASETETSTSASGTDSSSTTSTSTITWETVAGSWKNNNGQVLTIDKNGAITGSIGNGQLSQFTAMKDKTRGGFNANVTTSAVGHYGLAYMPIGAKASDQDASDKTKERILIGQSDNSGNLNDYFYRVETSTTQSTPSENKNTTTSSNSGTKSSTSTSKVNKSNNTTQSSSKLKAVEAEKNLPNKIAKEISKRLPNTGESTNLVYLVIGLILLVGAAILTKVKSLKK</sequence>
<evidence type="ECO:0000256" key="1">
    <source>
        <dbReference type="ARBA" id="ARBA00022512"/>
    </source>
</evidence>
<keyword evidence="1" id="KW-0134">Cell wall</keyword>
<evidence type="ECO:0000256" key="4">
    <source>
        <dbReference type="ARBA" id="ARBA00023088"/>
    </source>
</evidence>
<keyword evidence="4" id="KW-0572">Peptidoglycan-anchor</keyword>
<feature type="region of interest" description="Disordered" evidence="5">
    <location>
        <begin position="155"/>
        <end position="255"/>
    </location>
</feature>
<protein>
    <submittedName>
        <fullName evidence="9">LPXTG-motif cell wall-anchored protein</fullName>
    </submittedName>
</protein>
<evidence type="ECO:0000256" key="7">
    <source>
        <dbReference type="SAM" id="SignalP"/>
    </source>
</evidence>
<evidence type="ECO:0000259" key="8">
    <source>
        <dbReference type="Pfam" id="PF00746"/>
    </source>
</evidence>
<keyword evidence="10" id="KW-1185">Reference proteome</keyword>
<proteinExistence type="predicted"/>
<dbReference type="NCBIfam" id="TIGR01167">
    <property type="entry name" value="LPXTG_anchor"/>
    <property type="match status" value="1"/>
</dbReference>
<feature type="compositionally biased region" description="Low complexity" evidence="5">
    <location>
        <begin position="159"/>
        <end position="255"/>
    </location>
</feature>
<dbReference type="Proteomes" id="UP001549037">
    <property type="component" value="Unassembled WGS sequence"/>
</dbReference>
<reference evidence="9 10" key="1">
    <citation type="submission" date="2024-06" db="EMBL/GenBank/DDBJ databases">
        <title>Genomic Encyclopedia of Type Strains, Phase IV (KMG-IV): sequencing the most valuable type-strain genomes for metagenomic binning, comparative biology and taxonomic classification.</title>
        <authorList>
            <person name="Goeker M."/>
        </authorList>
    </citation>
    <scope>NUCLEOTIDE SEQUENCE [LARGE SCALE GENOMIC DNA]</scope>
    <source>
        <strain evidence="9 10">DSM 28302</strain>
    </source>
</reference>